<dbReference type="RefSeq" id="WP_169398491.1">
    <property type="nucleotide sequence ID" value="NZ_BAAAJH010000005.1"/>
</dbReference>
<dbReference type="Proteomes" id="UP001296706">
    <property type="component" value="Unassembled WGS sequence"/>
</dbReference>
<protein>
    <recommendedName>
        <fullName evidence="3">Mce-associated membrane protein</fullName>
    </recommendedName>
</protein>
<name>A0ABX1RJ93_9PSEU</name>
<dbReference type="EMBL" id="JAAXKY010000101">
    <property type="protein sequence ID" value="NMH80443.1"/>
    <property type="molecule type" value="Genomic_DNA"/>
</dbReference>
<reference evidence="1 2" key="1">
    <citation type="submission" date="2020-04" db="EMBL/GenBank/DDBJ databases">
        <authorList>
            <person name="Klaysubun C."/>
            <person name="Duangmal K."/>
            <person name="Lipun K."/>
        </authorList>
    </citation>
    <scope>NUCLEOTIDE SEQUENCE [LARGE SCALE GENOMIC DNA]</scope>
    <source>
        <strain evidence="1 2">JCM 11839</strain>
    </source>
</reference>
<sequence>MTRRDRRVPLLAAVAAAVVAAVAAVLVGGAAGGVAPPSGDPPLGAALSEEDRAAVDALPVSRGDAPAAVDPTVDLTDPEAVARAYLATAHSTTNGDTGRTHLRAAGYAVPGTAPGTVGVVVVDPPPPGSLRTAAVTALELVAADHDGVRRGYRAEVGTATGPPGGSVVVDLVMRYVVLARQPDGRWLVAADSPATPDLPAGED</sequence>
<organism evidence="1 2">
    <name type="scientific">Pseudonocardia xinjiangensis</name>
    <dbReference type="NCBI Taxonomy" id="75289"/>
    <lineage>
        <taxon>Bacteria</taxon>
        <taxon>Bacillati</taxon>
        <taxon>Actinomycetota</taxon>
        <taxon>Actinomycetes</taxon>
        <taxon>Pseudonocardiales</taxon>
        <taxon>Pseudonocardiaceae</taxon>
        <taxon>Pseudonocardia</taxon>
    </lineage>
</organism>
<proteinExistence type="predicted"/>
<evidence type="ECO:0008006" key="3">
    <source>
        <dbReference type="Google" id="ProtNLM"/>
    </source>
</evidence>
<accession>A0ABX1RJ93</accession>
<gene>
    <name evidence="1" type="ORF">HF577_25575</name>
</gene>
<keyword evidence="2" id="KW-1185">Reference proteome</keyword>
<evidence type="ECO:0000313" key="1">
    <source>
        <dbReference type="EMBL" id="NMH80443.1"/>
    </source>
</evidence>
<evidence type="ECO:0000313" key="2">
    <source>
        <dbReference type="Proteomes" id="UP001296706"/>
    </source>
</evidence>
<comment type="caution">
    <text evidence="1">The sequence shown here is derived from an EMBL/GenBank/DDBJ whole genome shotgun (WGS) entry which is preliminary data.</text>
</comment>